<name>A0AAV3ZM24_9GAST</name>
<dbReference type="Proteomes" id="UP000735302">
    <property type="component" value="Unassembled WGS sequence"/>
</dbReference>
<accession>A0AAV3ZM24</accession>
<proteinExistence type="predicted"/>
<gene>
    <name evidence="1" type="ORF">PoB_002287900</name>
</gene>
<protein>
    <submittedName>
        <fullName evidence="1">Uncharacterized protein</fullName>
    </submittedName>
</protein>
<dbReference type="AlphaFoldDB" id="A0AAV3ZM24"/>
<evidence type="ECO:0000313" key="2">
    <source>
        <dbReference type="Proteomes" id="UP000735302"/>
    </source>
</evidence>
<comment type="caution">
    <text evidence="1">The sequence shown here is derived from an EMBL/GenBank/DDBJ whole genome shotgun (WGS) entry which is preliminary data.</text>
</comment>
<keyword evidence="2" id="KW-1185">Reference proteome</keyword>
<sequence length="121" mass="13591">MITILRIIDSNHSNRSMQECWDKVLGVSRTVSSMTETVNKLAHFIAFFVDHSESIVVSEPLNIGKTGAIDFKLCFTCRQQDDPQCSLINDQCSISGFFQDQLRSHSTPEKNSVKLVPNSLN</sequence>
<reference evidence="1 2" key="1">
    <citation type="journal article" date="2021" name="Elife">
        <title>Chloroplast acquisition without the gene transfer in kleptoplastic sea slugs, Plakobranchus ocellatus.</title>
        <authorList>
            <person name="Maeda T."/>
            <person name="Takahashi S."/>
            <person name="Yoshida T."/>
            <person name="Shimamura S."/>
            <person name="Takaki Y."/>
            <person name="Nagai Y."/>
            <person name="Toyoda A."/>
            <person name="Suzuki Y."/>
            <person name="Arimoto A."/>
            <person name="Ishii H."/>
            <person name="Satoh N."/>
            <person name="Nishiyama T."/>
            <person name="Hasebe M."/>
            <person name="Maruyama T."/>
            <person name="Minagawa J."/>
            <person name="Obokata J."/>
            <person name="Shigenobu S."/>
        </authorList>
    </citation>
    <scope>NUCLEOTIDE SEQUENCE [LARGE SCALE GENOMIC DNA]</scope>
</reference>
<organism evidence="1 2">
    <name type="scientific">Plakobranchus ocellatus</name>
    <dbReference type="NCBI Taxonomy" id="259542"/>
    <lineage>
        <taxon>Eukaryota</taxon>
        <taxon>Metazoa</taxon>
        <taxon>Spiralia</taxon>
        <taxon>Lophotrochozoa</taxon>
        <taxon>Mollusca</taxon>
        <taxon>Gastropoda</taxon>
        <taxon>Heterobranchia</taxon>
        <taxon>Euthyneura</taxon>
        <taxon>Panpulmonata</taxon>
        <taxon>Sacoglossa</taxon>
        <taxon>Placobranchoidea</taxon>
        <taxon>Plakobranchidae</taxon>
        <taxon>Plakobranchus</taxon>
    </lineage>
</organism>
<evidence type="ECO:0000313" key="1">
    <source>
        <dbReference type="EMBL" id="GFN96373.1"/>
    </source>
</evidence>
<dbReference type="EMBL" id="BLXT01002667">
    <property type="protein sequence ID" value="GFN96373.1"/>
    <property type="molecule type" value="Genomic_DNA"/>
</dbReference>